<evidence type="ECO:0000259" key="10">
    <source>
        <dbReference type="PROSITE" id="PS50109"/>
    </source>
</evidence>
<dbReference type="GO" id="GO:0000155">
    <property type="term" value="F:phosphorelay sensor kinase activity"/>
    <property type="evidence" value="ECO:0007669"/>
    <property type="project" value="InterPro"/>
</dbReference>
<protein>
    <recommendedName>
        <fullName evidence="3">histidine kinase</fullName>
        <ecNumber evidence="3">2.7.13.3</ecNumber>
    </recommendedName>
</protein>
<dbReference type="Gene3D" id="2.60.120.10">
    <property type="entry name" value="Jelly Rolls"/>
    <property type="match status" value="1"/>
</dbReference>
<dbReference type="InterPro" id="IPR005467">
    <property type="entry name" value="His_kinase_dom"/>
</dbReference>
<name>A0A2G6K9I7_9ACTN</name>
<dbReference type="Gene3D" id="3.30.565.10">
    <property type="entry name" value="Histidine kinase-like ATPase, C-terminal domain"/>
    <property type="match status" value="1"/>
</dbReference>
<comment type="subcellular location">
    <subcellularLocation>
        <location evidence="2">Cell membrane</location>
    </subcellularLocation>
</comment>
<keyword evidence="5" id="KW-0418">Kinase</keyword>
<dbReference type="InterPro" id="IPR004358">
    <property type="entry name" value="Sig_transdc_His_kin-like_C"/>
</dbReference>
<dbReference type="InterPro" id="IPR014710">
    <property type="entry name" value="RmlC-like_jellyroll"/>
</dbReference>
<evidence type="ECO:0000259" key="11">
    <source>
        <dbReference type="PROSITE" id="PS50110"/>
    </source>
</evidence>
<dbReference type="CDD" id="cd00075">
    <property type="entry name" value="HATPase"/>
    <property type="match status" value="1"/>
</dbReference>
<comment type="caution">
    <text evidence="7">Lacks conserved residue(s) required for the propagation of feature annotation.</text>
</comment>
<dbReference type="PANTHER" id="PTHR43065">
    <property type="entry name" value="SENSOR HISTIDINE KINASE"/>
    <property type="match status" value="1"/>
</dbReference>
<dbReference type="PROSITE" id="PS50109">
    <property type="entry name" value="HIS_KIN"/>
    <property type="match status" value="1"/>
</dbReference>
<dbReference type="SMART" id="SM00387">
    <property type="entry name" value="HATPase_c"/>
    <property type="match status" value="1"/>
</dbReference>
<keyword evidence="4" id="KW-0597">Phosphoprotein</keyword>
<dbReference type="Gene3D" id="1.10.287.130">
    <property type="match status" value="1"/>
</dbReference>
<comment type="catalytic activity">
    <reaction evidence="1">
        <text>ATP + protein L-histidine = ADP + protein N-phospho-L-histidine.</text>
        <dbReference type="EC" id="2.7.13.3"/>
    </reaction>
</comment>
<evidence type="ECO:0000256" key="4">
    <source>
        <dbReference type="ARBA" id="ARBA00022553"/>
    </source>
</evidence>
<dbReference type="InterPro" id="IPR001789">
    <property type="entry name" value="Sig_transdc_resp-reg_receiver"/>
</dbReference>
<evidence type="ECO:0000313" key="13">
    <source>
        <dbReference type="Proteomes" id="UP000230914"/>
    </source>
</evidence>
<dbReference type="SUPFAM" id="SSF51206">
    <property type="entry name" value="cAMP-binding domain-like"/>
    <property type="match status" value="1"/>
</dbReference>
<sequence length="661" mass="71070">MTTTHRYVLIVEGDDQLRRQLVDDVDDLLDGGATVVEAATGEEGLAIANRVVDEGGIVVLTLIERSLEGMSGAELALSMNDDPRFMPGRRVLVTQATSLSKVDAALNRGAVHGMITRPWSQAALRDQLRAHLATYHVEHDPEAITAYGPLIGSRDRARAAERIAQQRGAIPTRHDQDAHLLLARQRDESDTVQRFVNELDTVLGHPPRLRVSAGTVLLEQGTDVGGIYVILDGEVELWRRTDAGERVVHRDATGPIVGLLSLATQRQAFLEVRAVTEVRALPVTLSQLDRAVSASPQVGALLTRTLINSLASRLRDADELQVRIDLLNASLASERDQLAQAVTQLERAQSRLVEQQRLATLGELAAGIAHELNNPVAALIRATEHLAVDVESLVSDTDADRIGRARTADALSSADQRRLRRSIVDQTGDRALAARAVAAGVTDPDEILQAVSAGGDLDHLIAAHQLGNELRNMATAASRITDLVASLRGYLRGGVDTPTVAEVDVIATIDDALRLLGHRTAAVSIERDYHEVPRIAGQPGPLQQLWTNLIANAADAAGADGHITVRVDSPGATAIRVRIEDDGPGIDPKIADKLFRPHFTTKHGRVSFGSGLGLSICRQITDEHGGTIDINSSEGVTTATVWLPVNAAESSSIRQQGEHRE</sequence>
<evidence type="ECO:0000256" key="8">
    <source>
        <dbReference type="SAM" id="Coils"/>
    </source>
</evidence>
<feature type="domain" description="Cyclic nucleotide-binding" evidence="9">
    <location>
        <begin position="183"/>
        <end position="309"/>
    </location>
</feature>
<comment type="caution">
    <text evidence="12">The sequence shown here is derived from an EMBL/GenBank/DDBJ whole genome shotgun (WGS) entry which is preliminary data.</text>
</comment>
<dbReference type="Proteomes" id="UP000230914">
    <property type="component" value="Unassembled WGS sequence"/>
</dbReference>
<dbReference type="AlphaFoldDB" id="A0A2G6K9I7"/>
<gene>
    <name evidence="12" type="ORF">CSA55_05165</name>
</gene>
<dbReference type="CDD" id="cd00082">
    <property type="entry name" value="HisKA"/>
    <property type="match status" value="1"/>
</dbReference>
<dbReference type="PRINTS" id="PR00344">
    <property type="entry name" value="BCTRLSENSOR"/>
</dbReference>
<dbReference type="InterPro" id="IPR011006">
    <property type="entry name" value="CheY-like_superfamily"/>
</dbReference>
<organism evidence="12 13">
    <name type="scientific">Ilumatobacter coccineus</name>
    <dbReference type="NCBI Taxonomy" id="467094"/>
    <lineage>
        <taxon>Bacteria</taxon>
        <taxon>Bacillati</taxon>
        <taxon>Actinomycetota</taxon>
        <taxon>Acidimicrobiia</taxon>
        <taxon>Acidimicrobiales</taxon>
        <taxon>Ilumatobacteraceae</taxon>
        <taxon>Ilumatobacter</taxon>
    </lineage>
</organism>
<dbReference type="CDD" id="cd00038">
    <property type="entry name" value="CAP_ED"/>
    <property type="match status" value="1"/>
</dbReference>
<dbReference type="Gene3D" id="3.40.50.2300">
    <property type="match status" value="1"/>
</dbReference>
<keyword evidence="6" id="KW-0902">Two-component regulatory system</keyword>
<dbReference type="InterPro" id="IPR003594">
    <property type="entry name" value="HATPase_dom"/>
</dbReference>
<dbReference type="SUPFAM" id="SSF47384">
    <property type="entry name" value="Homodimeric domain of signal transducing histidine kinase"/>
    <property type="match status" value="1"/>
</dbReference>
<keyword evidence="5" id="KW-0808">Transferase</keyword>
<dbReference type="SUPFAM" id="SSF52172">
    <property type="entry name" value="CheY-like"/>
    <property type="match status" value="1"/>
</dbReference>
<dbReference type="EMBL" id="PDSL01000070">
    <property type="protein sequence ID" value="PIE31652.1"/>
    <property type="molecule type" value="Genomic_DNA"/>
</dbReference>
<dbReference type="Pfam" id="PF00027">
    <property type="entry name" value="cNMP_binding"/>
    <property type="match status" value="1"/>
</dbReference>
<evidence type="ECO:0000259" key="9">
    <source>
        <dbReference type="PROSITE" id="PS50042"/>
    </source>
</evidence>
<dbReference type="GO" id="GO:0005886">
    <property type="term" value="C:plasma membrane"/>
    <property type="evidence" value="ECO:0007669"/>
    <property type="project" value="UniProtKB-SubCell"/>
</dbReference>
<proteinExistence type="predicted"/>
<evidence type="ECO:0000256" key="3">
    <source>
        <dbReference type="ARBA" id="ARBA00012438"/>
    </source>
</evidence>
<keyword evidence="8" id="KW-0175">Coiled coil</keyword>
<dbReference type="Pfam" id="PF02518">
    <property type="entry name" value="HATPase_c"/>
    <property type="match status" value="1"/>
</dbReference>
<evidence type="ECO:0000256" key="5">
    <source>
        <dbReference type="ARBA" id="ARBA00022777"/>
    </source>
</evidence>
<evidence type="ECO:0000256" key="2">
    <source>
        <dbReference type="ARBA" id="ARBA00004236"/>
    </source>
</evidence>
<evidence type="ECO:0000256" key="7">
    <source>
        <dbReference type="PROSITE-ProRule" id="PRU00169"/>
    </source>
</evidence>
<accession>A0A2G6K9I7</accession>
<feature type="domain" description="Histidine kinase" evidence="10">
    <location>
        <begin position="367"/>
        <end position="647"/>
    </location>
</feature>
<dbReference type="PANTHER" id="PTHR43065:SF48">
    <property type="entry name" value="HISTIDINE KINASE"/>
    <property type="match status" value="1"/>
</dbReference>
<dbReference type="SUPFAM" id="SSF55874">
    <property type="entry name" value="ATPase domain of HSP90 chaperone/DNA topoisomerase II/histidine kinase"/>
    <property type="match status" value="1"/>
</dbReference>
<evidence type="ECO:0000313" key="12">
    <source>
        <dbReference type="EMBL" id="PIE31652.1"/>
    </source>
</evidence>
<dbReference type="EC" id="2.7.13.3" evidence="3"/>
<dbReference type="PROSITE" id="PS50110">
    <property type="entry name" value="RESPONSE_REGULATORY"/>
    <property type="match status" value="1"/>
</dbReference>
<feature type="coiled-coil region" evidence="8">
    <location>
        <begin position="317"/>
        <end position="358"/>
    </location>
</feature>
<dbReference type="InterPro" id="IPR003661">
    <property type="entry name" value="HisK_dim/P_dom"/>
</dbReference>
<dbReference type="PROSITE" id="PS50042">
    <property type="entry name" value="CNMP_BINDING_3"/>
    <property type="match status" value="1"/>
</dbReference>
<dbReference type="InterPro" id="IPR036097">
    <property type="entry name" value="HisK_dim/P_sf"/>
</dbReference>
<reference evidence="12 13" key="1">
    <citation type="submission" date="2017-10" db="EMBL/GenBank/DDBJ databases">
        <title>Novel microbial diversity and functional potential in the marine mammal oral microbiome.</title>
        <authorList>
            <person name="Dudek N.K."/>
            <person name="Sun C.L."/>
            <person name="Burstein D."/>
            <person name="Kantor R.S."/>
            <person name="Aliaga Goltsman D.S."/>
            <person name="Bik E.M."/>
            <person name="Thomas B.C."/>
            <person name="Banfield J.F."/>
            <person name="Relman D.A."/>
        </authorList>
    </citation>
    <scope>NUCLEOTIDE SEQUENCE [LARGE SCALE GENOMIC DNA]</scope>
    <source>
        <strain evidence="12">DOLJORAL78_61_10</strain>
    </source>
</reference>
<dbReference type="InterPro" id="IPR018490">
    <property type="entry name" value="cNMP-bd_dom_sf"/>
</dbReference>
<evidence type="ECO:0000256" key="6">
    <source>
        <dbReference type="ARBA" id="ARBA00023012"/>
    </source>
</evidence>
<dbReference type="InterPro" id="IPR000595">
    <property type="entry name" value="cNMP-bd_dom"/>
</dbReference>
<evidence type="ECO:0000256" key="1">
    <source>
        <dbReference type="ARBA" id="ARBA00000085"/>
    </source>
</evidence>
<dbReference type="InterPro" id="IPR036890">
    <property type="entry name" value="HATPase_C_sf"/>
</dbReference>
<feature type="domain" description="Response regulatory" evidence="11">
    <location>
        <begin position="7"/>
        <end position="132"/>
    </location>
</feature>